<dbReference type="HOGENOM" id="CLU_1101508_0_0_7"/>
<dbReference type="STRING" id="651182.TOL2_C26760"/>
<name>K0NIS7_DESTT</name>
<keyword evidence="1" id="KW-0812">Transmembrane</keyword>
<reference evidence="2 3" key="1">
    <citation type="journal article" date="2013" name="Environ. Microbiol.">
        <title>Complete genome, catabolic sub-proteomes and key-metabolites of Desulfobacula toluolica Tol2, a marine, aromatic compound-degrading, sulfate-reducing bacterium.</title>
        <authorList>
            <person name="Wohlbrand L."/>
            <person name="Jacob J.H."/>
            <person name="Kube M."/>
            <person name="Mussmann M."/>
            <person name="Jarling R."/>
            <person name="Beck A."/>
            <person name="Amann R."/>
            <person name="Wilkes H."/>
            <person name="Reinhardt R."/>
            <person name="Rabus R."/>
        </authorList>
    </citation>
    <scope>NUCLEOTIDE SEQUENCE [LARGE SCALE GENOMIC DNA]</scope>
    <source>
        <strain evidence="3">DSM 7467 / Tol2</strain>
    </source>
</reference>
<proteinExistence type="predicted"/>
<dbReference type="Proteomes" id="UP000007347">
    <property type="component" value="Chromosome"/>
</dbReference>
<dbReference type="OrthoDB" id="8440562at2"/>
<organism evidence="2 3">
    <name type="scientific">Desulfobacula toluolica (strain DSM 7467 / Tol2)</name>
    <dbReference type="NCBI Taxonomy" id="651182"/>
    <lineage>
        <taxon>Bacteria</taxon>
        <taxon>Pseudomonadati</taxon>
        <taxon>Thermodesulfobacteriota</taxon>
        <taxon>Desulfobacteria</taxon>
        <taxon>Desulfobacterales</taxon>
        <taxon>Desulfobacteraceae</taxon>
        <taxon>Desulfobacula</taxon>
    </lineage>
</organism>
<dbReference type="KEGG" id="dto:TOL2_C26760"/>
<dbReference type="EMBL" id="FO203503">
    <property type="protein sequence ID" value="CCK80835.1"/>
    <property type="molecule type" value="Genomic_DNA"/>
</dbReference>
<evidence type="ECO:0000313" key="3">
    <source>
        <dbReference type="Proteomes" id="UP000007347"/>
    </source>
</evidence>
<keyword evidence="1" id="KW-1133">Transmembrane helix</keyword>
<feature type="transmembrane region" description="Helical" evidence="1">
    <location>
        <begin position="7"/>
        <end position="28"/>
    </location>
</feature>
<protein>
    <submittedName>
        <fullName evidence="2">Uncharacterized protein</fullName>
    </submittedName>
</protein>
<gene>
    <name evidence="2" type="ordered locus">TOL2_C26760</name>
</gene>
<sequence length="252" mass="29154">MKLKNKYSILWTATIMFAIIAVSVYANLAENEKSKETVTLWDNKVIKNISPKLENICKWITYFLTERHQYEKQCVRKHLYVRNDGNGILSIPLLEGPKMLTSGTRPFYLTWQGGKPAYQIRLYHQYERRPFIIQKLVENNLKIDNIILSQGNYIIKIEDAENRKLKKEFTVVNPNLLPCMPDEDRLRQSGLNKAAKITLYAAWLAAQNDGKWIFESYQRIAGITGDYYPASLLCNALAEGQRPALFQGMNNE</sequence>
<dbReference type="AlphaFoldDB" id="K0NIS7"/>
<dbReference type="RefSeq" id="WP_014958126.1">
    <property type="nucleotide sequence ID" value="NC_018645.1"/>
</dbReference>
<evidence type="ECO:0000256" key="1">
    <source>
        <dbReference type="SAM" id="Phobius"/>
    </source>
</evidence>
<keyword evidence="1" id="KW-0472">Membrane</keyword>
<keyword evidence="3" id="KW-1185">Reference proteome</keyword>
<accession>K0NIS7</accession>
<evidence type="ECO:0000313" key="2">
    <source>
        <dbReference type="EMBL" id="CCK80835.1"/>
    </source>
</evidence>